<dbReference type="PANTHER" id="PTHR46060">
    <property type="entry name" value="MARINER MOS1 TRANSPOSASE-LIKE PROTEIN"/>
    <property type="match status" value="1"/>
</dbReference>
<reference evidence="2 3" key="1">
    <citation type="submission" date="2018-11" db="EMBL/GenBank/DDBJ databases">
        <authorList>
            <consortium name="Pathogen Informatics"/>
        </authorList>
    </citation>
    <scope>NUCLEOTIDE SEQUENCE [LARGE SCALE GENOMIC DNA]</scope>
</reference>
<name>A0A183FE26_HELPZ</name>
<gene>
    <name evidence="2" type="ORF">HPBE_LOCUS4573</name>
</gene>
<dbReference type="GO" id="GO:0003697">
    <property type="term" value="F:single-stranded DNA binding"/>
    <property type="evidence" value="ECO:0007669"/>
    <property type="project" value="TreeGrafter"/>
</dbReference>
<evidence type="ECO:0000313" key="2">
    <source>
        <dbReference type="EMBL" id="VDO61681.1"/>
    </source>
</evidence>
<dbReference type="Proteomes" id="UP000050761">
    <property type="component" value="Unassembled WGS sequence"/>
</dbReference>
<feature type="domain" description="Mos1 transposase HTH" evidence="1">
    <location>
        <begin position="19"/>
        <end position="67"/>
    </location>
</feature>
<dbReference type="Gene3D" id="1.10.10.1450">
    <property type="match status" value="1"/>
</dbReference>
<dbReference type="GO" id="GO:0044547">
    <property type="term" value="F:DNA topoisomerase binding"/>
    <property type="evidence" value="ECO:0007669"/>
    <property type="project" value="TreeGrafter"/>
</dbReference>
<dbReference type="Pfam" id="PF17906">
    <property type="entry name" value="HTH_48"/>
    <property type="match status" value="1"/>
</dbReference>
<protein>
    <submittedName>
        <fullName evidence="4">HTH_48 domain-containing protein</fullName>
    </submittedName>
</protein>
<dbReference type="GO" id="GO:0046975">
    <property type="term" value="F:histone H3K36 methyltransferase activity"/>
    <property type="evidence" value="ECO:0007669"/>
    <property type="project" value="TreeGrafter"/>
</dbReference>
<evidence type="ECO:0000313" key="4">
    <source>
        <dbReference type="WBParaSite" id="HPBE_0000457201-mRNA-1"/>
    </source>
</evidence>
<accession>A0A3P7WKZ0</accession>
<dbReference type="GO" id="GO:0031297">
    <property type="term" value="P:replication fork processing"/>
    <property type="evidence" value="ECO:0007669"/>
    <property type="project" value="TreeGrafter"/>
</dbReference>
<dbReference type="EMBL" id="UZAH01025332">
    <property type="protein sequence ID" value="VDO61681.1"/>
    <property type="molecule type" value="Genomic_DNA"/>
</dbReference>
<dbReference type="OrthoDB" id="8060670at2759"/>
<organism evidence="3 4">
    <name type="scientific">Heligmosomoides polygyrus</name>
    <name type="common">Parasitic roundworm</name>
    <dbReference type="NCBI Taxonomy" id="6339"/>
    <lineage>
        <taxon>Eukaryota</taxon>
        <taxon>Metazoa</taxon>
        <taxon>Ecdysozoa</taxon>
        <taxon>Nematoda</taxon>
        <taxon>Chromadorea</taxon>
        <taxon>Rhabditida</taxon>
        <taxon>Rhabditina</taxon>
        <taxon>Rhabditomorpha</taxon>
        <taxon>Strongyloidea</taxon>
        <taxon>Heligmosomidae</taxon>
        <taxon>Heligmosomoides</taxon>
    </lineage>
</organism>
<dbReference type="GO" id="GO:0044774">
    <property type="term" value="P:mitotic DNA integrity checkpoint signaling"/>
    <property type="evidence" value="ECO:0007669"/>
    <property type="project" value="TreeGrafter"/>
</dbReference>
<evidence type="ECO:0000313" key="3">
    <source>
        <dbReference type="Proteomes" id="UP000050761"/>
    </source>
</evidence>
<dbReference type="GO" id="GO:0000793">
    <property type="term" value="C:condensed chromosome"/>
    <property type="evidence" value="ECO:0007669"/>
    <property type="project" value="TreeGrafter"/>
</dbReference>
<dbReference type="InterPro" id="IPR052709">
    <property type="entry name" value="Transposase-MT_Hybrid"/>
</dbReference>
<dbReference type="InterPro" id="IPR041426">
    <property type="entry name" value="Mos1_HTH"/>
</dbReference>
<evidence type="ECO:0000259" key="1">
    <source>
        <dbReference type="Pfam" id="PF17906"/>
    </source>
</evidence>
<accession>A0A183FE26</accession>
<sequence length="191" mass="22718">MEQLRLPCLFHCTMTELSTHIRHVLLYKYESGHSTAEAHRKLCRVFGSEAPSVRFVYSWFERFRRGNRSLEDEPRSSRPKTISLDELRKLAEHPYEGVRCFAEHNCPFLFLLVYENFPTRNFSMSHRLIFSCPQELRQLARFLPIRSIRLHSSICLFFQYFSEGHFSLNGERNYLLQVCSFVCFKEVLLLP</sequence>
<dbReference type="AlphaFoldDB" id="A0A183FE26"/>
<keyword evidence="3" id="KW-1185">Reference proteome</keyword>
<dbReference type="GO" id="GO:0005634">
    <property type="term" value="C:nucleus"/>
    <property type="evidence" value="ECO:0007669"/>
    <property type="project" value="TreeGrafter"/>
</dbReference>
<dbReference type="GO" id="GO:0006303">
    <property type="term" value="P:double-strand break repair via nonhomologous end joining"/>
    <property type="evidence" value="ECO:0007669"/>
    <property type="project" value="TreeGrafter"/>
</dbReference>
<dbReference type="GO" id="GO:0042800">
    <property type="term" value="F:histone H3K4 methyltransferase activity"/>
    <property type="evidence" value="ECO:0007669"/>
    <property type="project" value="TreeGrafter"/>
</dbReference>
<dbReference type="GO" id="GO:0000729">
    <property type="term" value="P:DNA double-strand break processing"/>
    <property type="evidence" value="ECO:0007669"/>
    <property type="project" value="TreeGrafter"/>
</dbReference>
<dbReference type="GO" id="GO:0003690">
    <property type="term" value="F:double-stranded DNA binding"/>
    <property type="evidence" value="ECO:0007669"/>
    <property type="project" value="TreeGrafter"/>
</dbReference>
<proteinExistence type="predicted"/>
<dbReference type="GO" id="GO:0015074">
    <property type="term" value="P:DNA integration"/>
    <property type="evidence" value="ECO:0007669"/>
    <property type="project" value="TreeGrafter"/>
</dbReference>
<dbReference type="PANTHER" id="PTHR46060:SF2">
    <property type="entry name" value="HISTONE-LYSINE N-METHYLTRANSFERASE SETMAR"/>
    <property type="match status" value="1"/>
</dbReference>
<dbReference type="GO" id="GO:0035861">
    <property type="term" value="C:site of double-strand break"/>
    <property type="evidence" value="ECO:0007669"/>
    <property type="project" value="TreeGrafter"/>
</dbReference>
<reference evidence="4" key="2">
    <citation type="submission" date="2019-09" db="UniProtKB">
        <authorList>
            <consortium name="WormBaseParasite"/>
        </authorList>
    </citation>
    <scope>IDENTIFICATION</scope>
</reference>
<dbReference type="WBParaSite" id="HPBE_0000457201-mRNA-1">
    <property type="protein sequence ID" value="HPBE_0000457201-mRNA-1"/>
    <property type="gene ID" value="HPBE_0000457201"/>
</dbReference>
<dbReference type="GO" id="GO:0000014">
    <property type="term" value="F:single-stranded DNA endodeoxyribonuclease activity"/>
    <property type="evidence" value="ECO:0007669"/>
    <property type="project" value="TreeGrafter"/>
</dbReference>